<sequence>MDEFPPEYVEASNAGRIVGIVGTFCFIALTFVSLRIYVRLAILRTFGAEDALIILVAILALISWICLVLQIPYGLGRHGLTISIEDRTKFERITFWKTVLSDGFALGLLRISMAISLLRLKRDLKWYRWSLYAIVAFVVAYSIQAISWLFVYCTPYSGWWEFQWMNPFDPRCHDFNLFLNLTYWNVACNIFTDICLGALPIPIIWHLKMRFRVRLYVIGILNLGYFAVIMGILKAVFMLTTGGSPDAIFDYWVHFWQNLQLNIGIIAACASYLKPLFGRMLKINSTMDYYPNNERYGRSGQTPLGGAGSRSNAYASARRTGIPLDLSVHDEFEMHTKDDTRVVERQVSVVGSRGNMVRSPVAMEGRSSAEAVYTGCLPSDTNSEEIILDKGQRGILCTRDFTVKYSENDNARC</sequence>
<dbReference type="EMBL" id="VUJX02000004">
    <property type="protein sequence ID" value="KAL0938267.1"/>
    <property type="molecule type" value="Genomic_DNA"/>
</dbReference>
<reference evidence="1 2" key="1">
    <citation type="journal article" date="2020" name="Phytopathology">
        <title>Genome Sequence Resources of Colletotrichum truncatum, C. plurivorum, C. musicola, and C. sojae: Four Species Pathogenic to Soybean (Glycine max).</title>
        <authorList>
            <person name="Rogerio F."/>
            <person name="Boufleur T.R."/>
            <person name="Ciampi-Guillardi M."/>
            <person name="Sukno S.A."/>
            <person name="Thon M.R."/>
            <person name="Massola Junior N.S."/>
            <person name="Baroncelli R."/>
        </authorList>
    </citation>
    <scope>NUCLEOTIDE SEQUENCE [LARGE SCALE GENOMIC DNA]</scope>
    <source>
        <strain evidence="1 2">CMES1059</strain>
    </source>
</reference>
<name>A0ACC3Z2G9_COLTU</name>
<evidence type="ECO:0000313" key="1">
    <source>
        <dbReference type="EMBL" id="KAL0938267.1"/>
    </source>
</evidence>
<accession>A0ACC3Z2G9</accession>
<organism evidence="1 2">
    <name type="scientific">Colletotrichum truncatum</name>
    <name type="common">Anthracnose fungus</name>
    <name type="synonym">Colletotrichum capsici</name>
    <dbReference type="NCBI Taxonomy" id="5467"/>
    <lineage>
        <taxon>Eukaryota</taxon>
        <taxon>Fungi</taxon>
        <taxon>Dikarya</taxon>
        <taxon>Ascomycota</taxon>
        <taxon>Pezizomycotina</taxon>
        <taxon>Sordariomycetes</taxon>
        <taxon>Hypocreomycetidae</taxon>
        <taxon>Glomerellales</taxon>
        <taxon>Glomerellaceae</taxon>
        <taxon>Colletotrichum</taxon>
        <taxon>Colletotrichum truncatum species complex</taxon>
    </lineage>
</organism>
<dbReference type="Proteomes" id="UP000805649">
    <property type="component" value="Unassembled WGS sequence"/>
</dbReference>
<evidence type="ECO:0000313" key="2">
    <source>
        <dbReference type="Proteomes" id="UP000805649"/>
    </source>
</evidence>
<gene>
    <name evidence="1" type="ORF">CTRU02_207998</name>
</gene>
<protein>
    <submittedName>
        <fullName evidence="1">Uncharacterized protein</fullName>
    </submittedName>
</protein>
<keyword evidence="2" id="KW-1185">Reference proteome</keyword>
<proteinExistence type="predicted"/>
<comment type="caution">
    <text evidence="1">The sequence shown here is derived from an EMBL/GenBank/DDBJ whole genome shotgun (WGS) entry which is preliminary data.</text>
</comment>